<reference evidence="1 2" key="1">
    <citation type="submission" date="2024-02" db="EMBL/GenBank/DDBJ databases">
        <title>De novo assembly and annotation of 12 fungi associated with fruit tree decline syndrome in Ontario, Canada.</title>
        <authorList>
            <person name="Sulman M."/>
            <person name="Ellouze W."/>
            <person name="Ilyukhin E."/>
        </authorList>
    </citation>
    <scope>NUCLEOTIDE SEQUENCE [LARGE SCALE GENOMIC DNA]</scope>
    <source>
        <strain evidence="1 2">M97-236</strain>
    </source>
</reference>
<keyword evidence="2" id="KW-1185">Reference proteome</keyword>
<dbReference type="EMBL" id="JAKIXB020000026">
    <property type="protein sequence ID" value="KAL1597353.1"/>
    <property type="molecule type" value="Genomic_DNA"/>
</dbReference>
<dbReference type="Proteomes" id="UP001521222">
    <property type="component" value="Unassembled WGS sequence"/>
</dbReference>
<protein>
    <submittedName>
        <fullName evidence="1">Uncharacterized protein</fullName>
    </submittedName>
</protein>
<accession>A0ABR3QYW7</accession>
<evidence type="ECO:0000313" key="2">
    <source>
        <dbReference type="Proteomes" id="UP001521222"/>
    </source>
</evidence>
<gene>
    <name evidence="1" type="ORF">SLS59_007382</name>
</gene>
<proteinExistence type="predicted"/>
<comment type="caution">
    <text evidence="1">The sequence shown here is derived from an EMBL/GenBank/DDBJ whole genome shotgun (WGS) entry which is preliminary data.</text>
</comment>
<sequence length="137" mass="16037">MSSIFCCTNIQPYKSQILAHEPKFREFISWGAYPKDSAVGELTSTPTDNVFVIQVVRQVNYGPLESKRYFLRTGLNEFVEVDEQWLINANFEKLNAYKNYKCTSHNKFFELNVYQKNPVNKHHWRANIARPASEIDL</sequence>
<evidence type="ECO:0000313" key="1">
    <source>
        <dbReference type="EMBL" id="KAL1597353.1"/>
    </source>
</evidence>
<organism evidence="1 2">
    <name type="scientific">Nothophoma quercina</name>
    <dbReference type="NCBI Taxonomy" id="749835"/>
    <lineage>
        <taxon>Eukaryota</taxon>
        <taxon>Fungi</taxon>
        <taxon>Dikarya</taxon>
        <taxon>Ascomycota</taxon>
        <taxon>Pezizomycotina</taxon>
        <taxon>Dothideomycetes</taxon>
        <taxon>Pleosporomycetidae</taxon>
        <taxon>Pleosporales</taxon>
        <taxon>Pleosporineae</taxon>
        <taxon>Didymellaceae</taxon>
        <taxon>Nothophoma</taxon>
    </lineage>
</organism>
<name>A0ABR3QYW7_9PLEO</name>